<accession>A0A437PW93</accession>
<reference evidence="4 5" key="1">
    <citation type="submission" date="2019-01" db="EMBL/GenBank/DDBJ databases">
        <authorList>
            <person name="Chen W.-M."/>
        </authorList>
    </citation>
    <scope>NUCLEOTIDE SEQUENCE [LARGE SCALE GENOMIC DNA]</scope>
    <source>
        <strain evidence="4 5">FSY-15</strain>
    </source>
</reference>
<keyword evidence="2" id="KW-1133">Transmembrane helix</keyword>
<evidence type="ECO:0000259" key="3">
    <source>
        <dbReference type="PROSITE" id="PS52015"/>
    </source>
</evidence>
<evidence type="ECO:0000313" key="4">
    <source>
        <dbReference type="EMBL" id="RVU26521.1"/>
    </source>
</evidence>
<comment type="caution">
    <text evidence="4">The sequence shown here is derived from an EMBL/GenBank/DDBJ whole genome shotgun (WGS) entry which is preliminary data.</text>
</comment>
<keyword evidence="2" id="KW-0472">Membrane</keyword>
<protein>
    <recommendedName>
        <fullName evidence="3">TonB C-terminal domain-containing protein</fullName>
    </recommendedName>
</protein>
<feature type="region of interest" description="Disordered" evidence="1">
    <location>
        <begin position="154"/>
        <end position="181"/>
    </location>
</feature>
<name>A0A437PW93_9BACT</name>
<dbReference type="EMBL" id="SACY01000001">
    <property type="protein sequence ID" value="RVU26521.1"/>
    <property type="molecule type" value="Genomic_DNA"/>
</dbReference>
<dbReference type="OrthoDB" id="979886at2"/>
<sequence>MNQVIAQKEEEKRNRIKAFVITLVINGLLFFLFFTIKIWSGEELKMEIPAGGFEVNYGNSEIGGGEIQSYNQVNESQNKEESAPAEIPPKNEVKTIKEKPSEASLLTSKVKSPVKLEDKPVAKKVETVKNVKKEIIPVEAPPKIDENALFKKKTTNGTKGTSQNIGGNSNGTDVGKLGDKGQLNGDINNSAIYKGQKGAGSGSNSGVGGGNGMSVNLTGWALASRPQVNDDSDETGIIRFSIKIDENGSIISLKIIETTLSATVAQKYKKAIEKLSFRPTSAGVRPEVSTGTILFKINSK</sequence>
<gene>
    <name evidence="4" type="ORF">EOJ36_00565</name>
</gene>
<organism evidence="4 5">
    <name type="scientific">Sandaracinomonas limnophila</name>
    <dbReference type="NCBI Taxonomy" id="1862386"/>
    <lineage>
        <taxon>Bacteria</taxon>
        <taxon>Pseudomonadati</taxon>
        <taxon>Bacteroidota</taxon>
        <taxon>Cytophagia</taxon>
        <taxon>Cytophagales</taxon>
        <taxon>Flectobacillaceae</taxon>
        <taxon>Sandaracinomonas</taxon>
    </lineage>
</organism>
<feature type="domain" description="TonB C-terminal" evidence="3">
    <location>
        <begin position="210"/>
        <end position="300"/>
    </location>
</feature>
<feature type="transmembrane region" description="Helical" evidence="2">
    <location>
        <begin position="18"/>
        <end position="39"/>
    </location>
</feature>
<proteinExistence type="predicted"/>
<evidence type="ECO:0000256" key="1">
    <source>
        <dbReference type="SAM" id="MobiDB-lite"/>
    </source>
</evidence>
<evidence type="ECO:0000256" key="2">
    <source>
        <dbReference type="SAM" id="Phobius"/>
    </source>
</evidence>
<dbReference type="RefSeq" id="WP_127802074.1">
    <property type="nucleotide sequence ID" value="NZ_SACY01000001.1"/>
</dbReference>
<dbReference type="InterPro" id="IPR037682">
    <property type="entry name" value="TonB_C"/>
</dbReference>
<keyword evidence="5" id="KW-1185">Reference proteome</keyword>
<feature type="compositionally biased region" description="Polar residues" evidence="1">
    <location>
        <begin position="162"/>
        <end position="172"/>
    </location>
</feature>
<dbReference type="PROSITE" id="PS52015">
    <property type="entry name" value="TONB_CTD"/>
    <property type="match status" value="1"/>
</dbReference>
<dbReference type="Proteomes" id="UP000282832">
    <property type="component" value="Unassembled WGS sequence"/>
</dbReference>
<dbReference type="AlphaFoldDB" id="A0A437PW93"/>
<keyword evidence="2" id="KW-0812">Transmembrane</keyword>
<evidence type="ECO:0000313" key="5">
    <source>
        <dbReference type="Proteomes" id="UP000282832"/>
    </source>
</evidence>
<dbReference type="GO" id="GO:0055085">
    <property type="term" value="P:transmembrane transport"/>
    <property type="evidence" value="ECO:0007669"/>
    <property type="project" value="InterPro"/>
</dbReference>